<feature type="region of interest" description="Disordered" evidence="1">
    <location>
        <begin position="71"/>
        <end position="92"/>
    </location>
</feature>
<name>A0AAF0TR89_SOLVR</name>
<dbReference type="Proteomes" id="UP001234989">
    <property type="component" value="Chromosome 5"/>
</dbReference>
<dbReference type="EMBL" id="CP133616">
    <property type="protein sequence ID" value="WMV29902.1"/>
    <property type="molecule type" value="Genomic_DNA"/>
</dbReference>
<sequence>MEKNQKGDENMEKMMTQMELLTKHVMGSGDKAMNVVGTNSEMSSDDAYFEAIYNKEVQFLSSQAVGSRPFYPRLGGNQGWNRDRADGWRDLD</sequence>
<proteinExistence type="predicted"/>
<accession>A0AAF0TR89</accession>
<reference evidence="2" key="1">
    <citation type="submission" date="2023-08" db="EMBL/GenBank/DDBJ databases">
        <title>A de novo genome assembly of Solanum verrucosum Schlechtendal, a Mexican diploid species geographically isolated from the other diploid A-genome species in potato relatives.</title>
        <authorList>
            <person name="Hosaka K."/>
        </authorList>
    </citation>
    <scope>NUCLEOTIDE SEQUENCE</scope>
    <source>
        <tissue evidence="2">Young leaves</tissue>
    </source>
</reference>
<dbReference type="AlphaFoldDB" id="A0AAF0TR89"/>
<evidence type="ECO:0000313" key="2">
    <source>
        <dbReference type="EMBL" id="WMV29902.1"/>
    </source>
</evidence>
<feature type="compositionally biased region" description="Basic and acidic residues" evidence="1">
    <location>
        <begin position="81"/>
        <end position="92"/>
    </location>
</feature>
<gene>
    <name evidence="2" type="ORF">MTR67_023287</name>
</gene>
<evidence type="ECO:0000256" key="1">
    <source>
        <dbReference type="SAM" id="MobiDB-lite"/>
    </source>
</evidence>
<protein>
    <submittedName>
        <fullName evidence="2">Uncharacterized protein</fullName>
    </submittedName>
</protein>
<organism evidence="2 3">
    <name type="scientific">Solanum verrucosum</name>
    <dbReference type="NCBI Taxonomy" id="315347"/>
    <lineage>
        <taxon>Eukaryota</taxon>
        <taxon>Viridiplantae</taxon>
        <taxon>Streptophyta</taxon>
        <taxon>Embryophyta</taxon>
        <taxon>Tracheophyta</taxon>
        <taxon>Spermatophyta</taxon>
        <taxon>Magnoliopsida</taxon>
        <taxon>eudicotyledons</taxon>
        <taxon>Gunneridae</taxon>
        <taxon>Pentapetalae</taxon>
        <taxon>asterids</taxon>
        <taxon>lamiids</taxon>
        <taxon>Solanales</taxon>
        <taxon>Solanaceae</taxon>
        <taxon>Solanoideae</taxon>
        <taxon>Solaneae</taxon>
        <taxon>Solanum</taxon>
    </lineage>
</organism>
<keyword evidence="3" id="KW-1185">Reference proteome</keyword>
<evidence type="ECO:0000313" key="3">
    <source>
        <dbReference type="Proteomes" id="UP001234989"/>
    </source>
</evidence>